<protein>
    <submittedName>
        <fullName evidence="2">DUF4251 domain-containing protein</fullName>
    </submittedName>
</protein>
<evidence type="ECO:0000256" key="1">
    <source>
        <dbReference type="SAM" id="SignalP"/>
    </source>
</evidence>
<accession>A0A4R5CVV3</accession>
<evidence type="ECO:0000313" key="3">
    <source>
        <dbReference type="Proteomes" id="UP000294597"/>
    </source>
</evidence>
<keyword evidence="1" id="KW-0732">Signal</keyword>
<dbReference type="Gene3D" id="2.40.128.410">
    <property type="match status" value="1"/>
</dbReference>
<evidence type="ECO:0000313" key="2">
    <source>
        <dbReference type="EMBL" id="TDE03837.1"/>
    </source>
</evidence>
<sequence>MKLKCTISIALFLLVVTMGFAQEKSRTQLRQERKVEKVKRTAALVDSRKFVFVGQKALPQGFNAIDLTTNPNFIEFKPDFIKSEMPFFGRGYSGIGYGGDSGLKFEGKPIDFTIEKRRKAYEIRATVRGEADVFKISLSVSFTGSATLTINSNNRSAISYYGEIFKIDKKKDK</sequence>
<dbReference type="AlphaFoldDB" id="A0A4R5CVV3"/>
<feature type="signal peptide" evidence="1">
    <location>
        <begin position="1"/>
        <end position="21"/>
    </location>
</feature>
<keyword evidence="3" id="KW-1185">Reference proteome</keyword>
<feature type="chain" id="PRO_5020743964" evidence="1">
    <location>
        <begin position="22"/>
        <end position="173"/>
    </location>
</feature>
<name>A0A4R5CVV3_9FLAO</name>
<proteinExistence type="predicted"/>
<comment type="caution">
    <text evidence="2">The sequence shown here is derived from an EMBL/GenBank/DDBJ whole genome shotgun (WGS) entry which is preliminary data.</text>
</comment>
<dbReference type="InterPro" id="IPR025347">
    <property type="entry name" value="DUF4251"/>
</dbReference>
<organism evidence="2 3">
    <name type="scientific">Flavobacterium hiemivividum</name>
    <dbReference type="NCBI Taxonomy" id="2541734"/>
    <lineage>
        <taxon>Bacteria</taxon>
        <taxon>Pseudomonadati</taxon>
        <taxon>Bacteroidota</taxon>
        <taxon>Flavobacteriia</taxon>
        <taxon>Flavobacteriales</taxon>
        <taxon>Flavobacteriaceae</taxon>
        <taxon>Flavobacterium</taxon>
    </lineage>
</organism>
<dbReference type="Proteomes" id="UP000294597">
    <property type="component" value="Unassembled WGS sequence"/>
</dbReference>
<dbReference type="Pfam" id="PF14059">
    <property type="entry name" value="DUF4251"/>
    <property type="match status" value="1"/>
</dbReference>
<reference evidence="2 3" key="1">
    <citation type="submission" date="2019-03" db="EMBL/GenBank/DDBJ databases">
        <title>Flavobacterium TSA-D2 sp. nov., isolated from arctic soil.</title>
        <authorList>
            <person name="Chaudhary D.K."/>
        </authorList>
    </citation>
    <scope>NUCLEOTIDE SEQUENCE [LARGE SCALE GENOMIC DNA]</scope>
    <source>
        <strain evidence="2 3">TSA-D2</strain>
    </source>
</reference>
<dbReference type="EMBL" id="SMFO01000006">
    <property type="protein sequence ID" value="TDE03837.1"/>
    <property type="molecule type" value="Genomic_DNA"/>
</dbReference>
<dbReference type="RefSeq" id="WP_132111032.1">
    <property type="nucleotide sequence ID" value="NZ_SMFO01000006.1"/>
</dbReference>
<gene>
    <name evidence="2" type="ORF">E0F98_10050</name>
</gene>